<feature type="region of interest" description="Disordered" evidence="4">
    <location>
        <begin position="1"/>
        <end position="97"/>
    </location>
</feature>
<feature type="compositionally biased region" description="Polar residues" evidence="4">
    <location>
        <begin position="37"/>
        <end position="49"/>
    </location>
</feature>
<dbReference type="GO" id="GO:0030897">
    <property type="term" value="C:HOPS complex"/>
    <property type="evidence" value="ECO:0007669"/>
    <property type="project" value="TreeGrafter"/>
</dbReference>
<comment type="caution">
    <text evidence="6">The sequence shown here is derived from an EMBL/GenBank/DDBJ whole genome shotgun (WGS) entry which is preliminary data.</text>
</comment>
<dbReference type="PANTHER" id="PTHR12616:SF1">
    <property type="entry name" value="VACUOLAR PROTEIN SORTING-ASSOCIATED PROTEIN 41 HOMOLOG"/>
    <property type="match status" value="1"/>
</dbReference>
<dbReference type="Proteomes" id="UP001303473">
    <property type="component" value="Unassembled WGS sequence"/>
</dbReference>
<keyword evidence="1" id="KW-0813">Transport</keyword>
<dbReference type="PANTHER" id="PTHR12616">
    <property type="entry name" value="VACUOLAR PROTEIN SORTING VPS41"/>
    <property type="match status" value="1"/>
</dbReference>
<dbReference type="GO" id="GO:0005770">
    <property type="term" value="C:late endosome"/>
    <property type="evidence" value="ECO:0007669"/>
    <property type="project" value="TreeGrafter"/>
</dbReference>
<feature type="compositionally biased region" description="Polar residues" evidence="4">
    <location>
        <begin position="631"/>
        <end position="644"/>
    </location>
</feature>
<evidence type="ECO:0000313" key="6">
    <source>
        <dbReference type="EMBL" id="KAK3938988.1"/>
    </source>
</evidence>
<feature type="compositionally biased region" description="Low complexity" evidence="4">
    <location>
        <begin position="1236"/>
        <end position="1250"/>
    </location>
</feature>
<dbReference type="GO" id="GO:0016236">
    <property type="term" value="P:macroautophagy"/>
    <property type="evidence" value="ECO:0007669"/>
    <property type="project" value="TreeGrafter"/>
</dbReference>
<dbReference type="GO" id="GO:0009267">
    <property type="term" value="P:cellular response to starvation"/>
    <property type="evidence" value="ECO:0007669"/>
    <property type="project" value="TreeGrafter"/>
</dbReference>
<dbReference type="InterPro" id="IPR015943">
    <property type="entry name" value="WD40/YVTN_repeat-like_dom_sf"/>
</dbReference>
<dbReference type="InterPro" id="IPR045111">
    <property type="entry name" value="Vps41/Vps8"/>
</dbReference>
<feature type="region of interest" description="Disordered" evidence="4">
    <location>
        <begin position="617"/>
        <end position="652"/>
    </location>
</feature>
<dbReference type="Pfam" id="PF23556">
    <property type="entry name" value="TPR_Vps41"/>
    <property type="match status" value="1"/>
</dbReference>
<dbReference type="PROSITE" id="PS50236">
    <property type="entry name" value="CHCR"/>
    <property type="match status" value="1"/>
</dbReference>
<dbReference type="EMBL" id="MU853819">
    <property type="protein sequence ID" value="KAK3938988.1"/>
    <property type="molecule type" value="Genomic_DNA"/>
</dbReference>
<keyword evidence="7" id="KW-1185">Reference proteome</keyword>
<feature type="domain" description="Vps41 beta-propeller" evidence="5">
    <location>
        <begin position="431"/>
        <end position="586"/>
    </location>
</feature>
<feature type="compositionally biased region" description="Low complexity" evidence="4">
    <location>
        <begin position="405"/>
        <end position="416"/>
    </location>
</feature>
<dbReference type="GO" id="GO:0006623">
    <property type="term" value="P:protein targeting to vacuole"/>
    <property type="evidence" value="ECO:0007669"/>
    <property type="project" value="InterPro"/>
</dbReference>
<dbReference type="Gene3D" id="1.25.40.10">
    <property type="entry name" value="Tetratricopeptide repeat domain"/>
    <property type="match status" value="1"/>
</dbReference>
<dbReference type="InterPro" id="IPR000547">
    <property type="entry name" value="Clathrin_H-chain/VPS_repeat"/>
</dbReference>
<evidence type="ECO:0000256" key="1">
    <source>
        <dbReference type="ARBA" id="ARBA00022448"/>
    </source>
</evidence>
<protein>
    <submittedName>
        <fullName evidence="6">Vacuolar protein sorting-associated protein</fullName>
    </submittedName>
</protein>
<feature type="region of interest" description="Disordered" evidence="4">
    <location>
        <begin position="701"/>
        <end position="731"/>
    </location>
</feature>
<sequence length="1356" mass="148280">MTEAAPGRGDKETHDAAADPKSADVHAPEQAGETAEPSPNGSVKASAVNNGGPADESEGSGEEDDSDEAEGNGDEAEDDDDDSDESDSDSEDDEPKLKYAKLTSHLGPVYRNGDMTSAFLVAGDKMIIGTHDGNIHVMQLPIFHSLRNYHAHSASVTSVSISPYPPPLPVLKPDAAARILSQSHSSPLRPGSAVSEPRSSSAAASRKPREAPVVPNIPSNSIYIATSSLDGNVCVQSLIDVADVSLRNYARPVQAVALSPEYKHDRMYLSGGLAGQLILTVEAPRGRSTATTTGASAQAAGWLGSMVGATTGKDTVLHSGEGIINAIRWSISGKYVVWFNEHGFKIMRTKLHLESADAEDAWKRIGHGDRPDTEEWSTMASVWKARAEWIDEQAVEWEENDHESQQSQQVAPSPAAEKLKQQQRKSNKVIERLIVGWGNMVWIVHVHPGSVGVGKNVGERSAGRAEFVKRLRMDCIISGISLYTQNLLLVLAYCSPDKDDADDDEGKAASGHKHTSSTTSAGSAPSGGLRRKLNNLPPELRLVDLTSQELVDLTVLSISRFERLTAGDYHLGMLPAQNVAAVASSRGALEALAGFGTDMLNVALNPKSLLFSSGASIRSKDSKDGASGSKIPSTAGSIAANQRSGRGPVEPNLTKPGVKIFIHSPYDCILATKRDLGDHLTWLLERRQYQAAWELVDEHPEIASSSSTSPLHDQSSASPDRRQSATDDFYDETSSVMEGMRTYYSSAEKEKRRIGELWVQQLIEAGNWTQAGQVCGKVLGSPDRWQHWVQTFADADKFDEIVNYMPTERTRPPIPGKTYEHVLKHYLATSKPRFQNLLERWPTDLFDASAISASLQDQLDYRDVREDSVEDGEVGRDWHIVMESLAKLHEASGRKREALKCYIKLQFGDAAMRLIKEGHLAEAIADDIPSFIGLRVPPDGLKKMTPAELEQATAEATTLLVDEAQHGLVKPGVVINQLQAKKLHLYTFFYLRGLWRGEGIHEHGGESRARLVSDSQSLVDNFADLAVHLFAVYDQSLLMDFLRTSTAYAFEKAAQECEQYNYIPELVYLYSKTGQMKRALYLIIDRLGDVSRAIAFAKEQNDPDLWEDLLNYSMDKPRFIRGLLEEVGTAIDPITLVRRIPEGLEVEGLREGLKHIMKEHEIQYSISSGVARVLRSEVAAAQILLRNGQRKGIKFEVAVHDADHIDVETKDVPTPAPKQIANVGQARKDDEKADAGDAGAQAQANGTANQPTQRSAAKKWQPGHCAQCSEPFTEWEMETLVGFACGHVFHLAHLLQHLHPDEPIDDDLLLGGGAADDRSFQRGNLIGAKVTHARLLRDHIMGGCPVCSKNKQDLSS</sequence>
<dbReference type="InterPro" id="IPR057780">
    <property type="entry name" value="Beta-prop_Vps41"/>
</dbReference>
<dbReference type="SUPFAM" id="SSF48371">
    <property type="entry name" value="ARM repeat"/>
    <property type="match status" value="1"/>
</dbReference>
<accession>A0AAN6S3T9</accession>
<dbReference type="SMART" id="SM00299">
    <property type="entry name" value="CLH"/>
    <property type="match status" value="1"/>
</dbReference>
<dbReference type="SUPFAM" id="SSF50978">
    <property type="entry name" value="WD40 repeat-like"/>
    <property type="match status" value="1"/>
</dbReference>
<dbReference type="GO" id="GO:0034058">
    <property type="term" value="P:endosomal vesicle fusion"/>
    <property type="evidence" value="ECO:0007669"/>
    <property type="project" value="TreeGrafter"/>
</dbReference>
<feature type="compositionally biased region" description="Basic and acidic residues" evidence="4">
    <location>
        <begin position="8"/>
        <end position="27"/>
    </location>
</feature>
<gene>
    <name evidence="6" type="ORF">QBC46DRAFT_155618</name>
</gene>
<dbReference type="Gene3D" id="2.130.10.10">
    <property type="entry name" value="YVTN repeat-like/Quinoprotein amine dehydrogenase"/>
    <property type="match status" value="1"/>
</dbReference>
<evidence type="ECO:0000313" key="7">
    <source>
        <dbReference type="Proteomes" id="UP001303473"/>
    </source>
</evidence>
<feature type="region of interest" description="Disordered" evidence="4">
    <location>
        <begin position="397"/>
        <end position="423"/>
    </location>
</feature>
<reference evidence="7" key="1">
    <citation type="journal article" date="2023" name="Mol. Phylogenet. Evol.">
        <title>Genome-scale phylogeny and comparative genomics of the fungal order Sordariales.</title>
        <authorList>
            <person name="Hensen N."/>
            <person name="Bonometti L."/>
            <person name="Westerberg I."/>
            <person name="Brannstrom I.O."/>
            <person name="Guillou S."/>
            <person name="Cros-Aarteil S."/>
            <person name="Calhoun S."/>
            <person name="Haridas S."/>
            <person name="Kuo A."/>
            <person name="Mondo S."/>
            <person name="Pangilinan J."/>
            <person name="Riley R."/>
            <person name="LaButti K."/>
            <person name="Andreopoulos B."/>
            <person name="Lipzen A."/>
            <person name="Chen C."/>
            <person name="Yan M."/>
            <person name="Daum C."/>
            <person name="Ng V."/>
            <person name="Clum A."/>
            <person name="Steindorff A."/>
            <person name="Ohm R.A."/>
            <person name="Martin F."/>
            <person name="Silar P."/>
            <person name="Natvig D.O."/>
            <person name="Lalanne C."/>
            <person name="Gautier V."/>
            <person name="Ament-Velasquez S.L."/>
            <person name="Kruys A."/>
            <person name="Hutchinson M.I."/>
            <person name="Powell A.J."/>
            <person name="Barry K."/>
            <person name="Miller A.N."/>
            <person name="Grigoriev I.V."/>
            <person name="Debuchy R."/>
            <person name="Gladieux P."/>
            <person name="Hiltunen Thoren M."/>
            <person name="Johannesson H."/>
        </authorList>
    </citation>
    <scope>NUCLEOTIDE SEQUENCE [LARGE SCALE GENOMIC DNA]</scope>
    <source>
        <strain evidence="7">CBS 340.73</strain>
    </source>
</reference>
<feature type="domain" description="Vps41 beta-propeller" evidence="5">
    <location>
        <begin position="219"/>
        <end position="350"/>
    </location>
</feature>
<evidence type="ECO:0000256" key="4">
    <source>
        <dbReference type="SAM" id="MobiDB-lite"/>
    </source>
</evidence>
<dbReference type="InterPro" id="IPR011990">
    <property type="entry name" value="TPR-like_helical_dom_sf"/>
</dbReference>
<feature type="compositionally biased region" description="Polar residues" evidence="4">
    <location>
        <begin position="703"/>
        <end position="718"/>
    </location>
</feature>
<dbReference type="InterPro" id="IPR036322">
    <property type="entry name" value="WD40_repeat_dom_sf"/>
</dbReference>
<name>A0AAN6S3T9_9PEZI</name>
<feature type="compositionally biased region" description="Basic and acidic residues" evidence="4">
    <location>
        <begin position="1226"/>
        <end position="1235"/>
    </location>
</feature>
<keyword evidence="2" id="KW-0653">Protein transport</keyword>
<feature type="compositionally biased region" description="Low complexity" evidence="4">
    <location>
        <begin position="192"/>
        <end position="205"/>
    </location>
</feature>
<feature type="region of interest" description="Disordered" evidence="4">
    <location>
        <begin position="1208"/>
        <end position="1263"/>
    </location>
</feature>
<proteinExistence type="predicted"/>
<evidence type="ECO:0000256" key="2">
    <source>
        <dbReference type="ARBA" id="ARBA00022927"/>
    </source>
</evidence>
<organism evidence="6 7">
    <name type="scientific">Diplogelasinospora grovesii</name>
    <dbReference type="NCBI Taxonomy" id="303347"/>
    <lineage>
        <taxon>Eukaryota</taxon>
        <taxon>Fungi</taxon>
        <taxon>Dikarya</taxon>
        <taxon>Ascomycota</taxon>
        <taxon>Pezizomycotina</taxon>
        <taxon>Sordariomycetes</taxon>
        <taxon>Sordariomycetidae</taxon>
        <taxon>Sordariales</taxon>
        <taxon>Diplogelasinosporaceae</taxon>
        <taxon>Diplogelasinospora</taxon>
    </lineage>
</organism>
<evidence type="ECO:0000259" key="5">
    <source>
        <dbReference type="Pfam" id="PF23411"/>
    </source>
</evidence>
<feature type="region of interest" description="Disordered" evidence="4">
    <location>
        <begin position="500"/>
        <end position="530"/>
    </location>
</feature>
<dbReference type="Pfam" id="PF23411">
    <property type="entry name" value="Beta-prop_Vps41"/>
    <property type="match status" value="2"/>
</dbReference>
<feature type="region of interest" description="Disordered" evidence="4">
    <location>
        <begin position="182"/>
        <end position="212"/>
    </location>
</feature>
<feature type="compositionally biased region" description="Acidic residues" evidence="4">
    <location>
        <begin position="55"/>
        <end position="94"/>
    </location>
</feature>
<feature type="repeat" description="CHCR" evidence="3">
    <location>
        <begin position="959"/>
        <end position="1122"/>
    </location>
</feature>
<dbReference type="InterPro" id="IPR016024">
    <property type="entry name" value="ARM-type_fold"/>
</dbReference>
<evidence type="ECO:0000256" key="3">
    <source>
        <dbReference type="PROSITE-ProRule" id="PRU01006"/>
    </source>
</evidence>
<feature type="compositionally biased region" description="Low complexity" evidence="4">
    <location>
        <begin position="516"/>
        <end position="528"/>
    </location>
</feature>